<evidence type="ECO:0000313" key="3">
    <source>
        <dbReference type="EMBL" id="DAZ98950.1"/>
    </source>
</evidence>
<feature type="transmembrane region" description="Helical" evidence="1">
    <location>
        <begin position="40"/>
        <end position="59"/>
    </location>
</feature>
<keyword evidence="1" id="KW-0472">Membrane</keyword>
<gene>
    <name evidence="3" type="ORF">N0F65_000482</name>
</gene>
<evidence type="ECO:0000259" key="2">
    <source>
        <dbReference type="Pfam" id="PF14145"/>
    </source>
</evidence>
<keyword evidence="1" id="KW-0812">Transmembrane</keyword>
<comment type="caution">
    <text evidence="3">The sequence shown here is derived from an EMBL/GenBank/DDBJ whole genome shotgun (WGS) entry which is preliminary data.</text>
</comment>
<dbReference type="Proteomes" id="UP001146120">
    <property type="component" value="Unassembled WGS sequence"/>
</dbReference>
<feature type="transmembrane region" description="Helical" evidence="1">
    <location>
        <begin position="144"/>
        <end position="169"/>
    </location>
</feature>
<name>A0AAV2YY49_9STRA</name>
<sequence>MSPRALSPAYSMQDTPDVKNSMMAPLVLTRGEKLFKIAKVGSCITGSVLFMIGSVMFYPKYYVLWDNKGGLIASWTFLIGCVFFLLATNGHFIDTIRYNSGSSVRRILNAYNAMMYVTAAAVFQLGAIYFLPDYYALAPSLGCWAFIIGCVQFCIAAIVDIIFIGITHADPKRKGFSTANLHCWGTVAAIGTFLGGIFFVLGSYYYLPKFVAVEDAALATSNSNKAVNYFVIGCVFFIINGLAQIPDVLVQFRASNEAAFSHKSKANADLV</sequence>
<feature type="domain" description="YrhK" evidence="2">
    <location>
        <begin position="34"/>
        <end position="95"/>
    </location>
</feature>
<feature type="transmembrane region" description="Helical" evidence="1">
    <location>
        <begin position="226"/>
        <end position="243"/>
    </location>
</feature>
<dbReference type="EMBL" id="DAKRPA010000093">
    <property type="protein sequence ID" value="DAZ98950.1"/>
    <property type="molecule type" value="Genomic_DNA"/>
</dbReference>
<feature type="transmembrane region" description="Helical" evidence="1">
    <location>
        <begin position="113"/>
        <end position="132"/>
    </location>
</feature>
<dbReference type="InterPro" id="IPR025424">
    <property type="entry name" value="YrhK_domain"/>
</dbReference>
<feature type="domain" description="YrhK" evidence="2">
    <location>
        <begin position="108"/>
        <end position="163"/>
    </location>
</feature>
<keyword evidence="4" id="KW-1185">Reference proteome</keyword>
<reference evidence="3" key="2">
    <citation type="journal article" date="2023" name="Microbiol Resour">
        <title>Decontamination and Annotation of the Draft Genome Sequence of the Oomycete Lagenidium giganteum ARSEF 373.</title>
        <authorList>
            <person name="Morgan W.R."/>
            <person name="Tartar A."/>
        </authorList>
    </citation>
    <scope>NUCLEOTIDE SEQUENCE</scope>
    <source>
        <strain evidence="3">ARSEF 373</strain>
    </source>
</reference>
<feature type="transmembrane region" description="Helical" evidence="1">
    <location>
        <begin position="181"/>
        <end position="206"/>
    </location>
</feature>
<protein>
    <recommendedName>
        <fullName evidence="2">YrhK domain-containing protein</fullName>
    </recommendedName>
</protein>
<evidence type="ECO:0000256" key="1">
    <source>
        <dbReference type="SAM" id="Phobius"/>
    </source>
</evidence>
<accession>A0AAV2YY49</accession>
<organism evidence="3 4">
    <name type="scientific">Lagenidium giganteum</name>
    <dbReference type="NCBI Taxonomy" id="4803"/>
    <lineage>
        <taxon>Eukaryota</taxon>
        <taxon>Sar</taxon>
        <taxon>Stramenopiles</taxon>
        <taxon>Oomycota</taxon>
        <taxon>Peronosporomycetes</taxon>
        <taxon>Pythiales</taxon>
        <taxon>Pythiaceae</taxon>
    </lineage>
</organism>
<feature type="transmembrane region" description="Helical" evidence="1">
    <location>
        <begin position="71"/>
        <end position="92"/>
    </location>
</feature>
<evidence type="ECO:0000313" key="4">
    <source>
        <dbReference type="Proteomes" id="UP001146120"/>
    </source>
</evidence>
<dbReference type="AlphaFoldDB" id="A0AAV2YY49"/>
<proteinExistence type="predicted"/>
<reference evidence="3" key="1">
    <citation type="submission" date="2022-11" db="EMBL/GenBank/DDBJ databases">
        <authorList>
            <person name="Morgan W.R."/>
            <person name="Tartar A."/>
        </authorList>
    </citation>
    <scope>NUCLEOTIDE SEQUENCE</scope>
    <source>
        <strain evidence="3">ARSEF 373</strain>
    </source>
</reference>
<keyword evidence="1" id="KW-1133">Transmembrane helix</keyword>
<dbReference type="Pfam" id="PF14145">
    <property type="entry name" value="YrhK"/>
    <property type="match status" value="2"/>
</dbReference>